<evidence type="ECO:0000313" key="3">
    <source>
        <dbReference type="EMBL" id="PNR49154.1"/>
    </source>
</evidence>
<feature type="region of interest" description="Disordered" evidence="1">
    <location>
        <begin position="1"/>
        <end position="39"/>
    </location>
</feature>
<feature type="transmembrane region" description="Helical" evidence="2">
    <location>
        <begin position="101"/>
        <end position="120"/>
    </location>
</feature>
<gene>
    <name evidence="4" type="primary">LOC112285460</name>
    <name evidence="3" type="ORF">PHYPA_011050</name>
</gene>
<evidence type="ECO:0000256" key="2">
    <source>
        <dbReference type="SAM" id="Phobius"/>
    </source>
</evidence>
<reference evidence="3 5" key="2">
    <citation type="journal article" date="2018" name="Plant J.">
        <title>The Physcomitrella patens chromosome-scale assembly reveals moss genome structure and evolution.</title>
        <authorList>
            <person name="Lang D."/>
            <person name="Ullrich K.K."/>
            <person name="Murat F."/>
            <person name="Fuchs J."/>
            <person name="Jenkins J."/>
            <person name="Haas F.B."/>
            <person name="Piednoel M."/>
            <person name="Gundlach H."/>
            <person name="Van Bel M."/>
            <person name="Meyberg R."/>
            <person name="Vives C."/>
            <person name="Morata J."/>
            <person name="Symeonidi A."/>
            <person name="Hiss M."/>
            <person name="Muchero W."/>
            <person name="Kamisugi Y."/>
            <person name="Saleh O."/>
            <person name="Blanc G."/>
            <person name="Decker E.L."/>
            <person name="van Gessel N."/>
            <person name="Grimwood J."/>
            <person name="Hayes R.D."/>
            <person name="Graham S.W."/>
            <person name="Gunter L.E."/>
            <person name="McDaniel S.F."/>
            <person name="Hoernstein S.N.W."/>
            <person name="Larsson A."/>
            <person name="Li F.W."/>
            <person name="Perroud P.F."/>
            <person name="Phillips J."/>
            <person name="Ranjan P."/>
            <person name="Rokshar D.S."/>
            <person name="Rothfels C.J."/>
            <person name="Schneider L."/>
            <person name="Shu S."/>
            <person name="Stevenson D.W."/>
            <person name="Thummler F."/>
            <person name="Tillich M."/>
            <person name="Villarreal Aguilar J.C."/>
            <person name="Widiez T."/>
            <person name="Wong G.K."/>
            <person name="Wymore A."/>
            <person name="Zhang Y."/>
            <person name="Zimmer A.D."/>
            <person name="Quatrano R.S."/>
            <person name="Mayer K.F.X."/>
            <person name="Goodstein D."/>
            <person name="Casacuberta J.M."/>
            <person name="Vandepoele K."/>
            <person name="Reski R."/>
            <person name="Cuming A.C."/>
            <person name="Tuskan G.A."/>
            <person name="Maumus F."/>
            <person name="Salse J."/>
            <person name="Schmutz J."/>
            <person name="Rensing S.A."/>
        </authorList>
    </citation>
    <scope>NUCLEOTIDE SEQUENCE [LARGE SCALE GENOMIC DNA]</scope>
    <source>
        <strain evidence="4 5">cv. Gransden 2004</strain>
    </source>
</reference>
<keyword evidence="2" id="KW-0812">Transmembrane</keyword>
<reference evidence="4" key="3">
    <citation type="submission" date="2020-12" db="UniProtKB">
        <authorList>
            <consortium name="EnsemblPlants"/>
        </authorList>
    </citation>
    <scope>IDENTIFICATION</scope>
</reference>
<protein>
    <recommendedName>
        <fullName evidence="6">60S ribosomal protein L18a-like protein</fullName>
    </recommendedName>
</protein>
<dbReference type="STRING" id="3218.A0A2K1K5U7"/>
<dbReference type="PANTHER" id="PTHR46631:SF4">
    <property type="entry name" value="OS06G0359400 PROTEIN"/>
    <property type="match status" value="1"/>
</dbReference>
<dbReference type="InterPro" id="IPR044804">
    <property type="entry name" value="Ribosomal_eL20z-like"/>
</dbReference>
<feature type="transmembrane region" description="Helical" evidence="2">
    <location>
        <begin position="65"/>
        <end position="89"/>
    </location>
</feature>
<organism evidence="3">
    <name type="scientific">Physcomitrium patens</name>
    <name type="common">Spreading-leaved earth moss</name>
    <name type="synonym">Physcomitrella patens</name>
    <dbReference type="NCBI Taxonomy" id="3218"/>
    <lineage>
        <taxon>Eukaryota</taxon>
        <taxon>Viridiplantae</taxon>
        <taxon>Streptophyta</taxon>
        <taxon>Embryophyta</taxon>
        <taxon>Bryophyta</taxon>
        <taxon>Bryophytina</taxon>
        <taxon>Bryopsida</taxon>
        <taxon>Funariidae</taxon>
        <taxon>Funariales</taxon>
        <taxon>Funariaceae</taxon>
        <taxon>Physcomitrium</taxon>
    </lineage>
</organism>
<keyword evidence="2" id="KW-0472">Membrane</keyword>
<dbReference type="OMA" id="QHYGTFQ"/>
<dbReference type="PaxDb" id="3218-PP1S35_124V6.1"/>
<dbReference type="PANTHER" id="PTHR46631">
    <property type="entry name" value="60S RIBOSOMAL PROTEIN L18A-LIKE"/>
    <property type="match status" value="1"/>
</dbReference>
<dbReference type="EMBL" id="ABEU02000008">
    <property type="protein sequence ID" value="PNR49154.1"/>
    <property type="molecule type" value="Genomic_DNA"/>
</dbReference>
<evidence type="ECO:0000256" key="1">
    <source>
        <dbReference type="SAM" id="MobiDB-lite"/>
    </source>
</evidence>
<dbReference type="EnsemblPlants" id="Pp3c8_2410V3.1">
    <property type="protein sequence ID" value="Pp3c8_2410V3.1"/>
    <property type="gene ID" value="Pp3c8_2410"/>
</dbReference>
<proteinExistence type="predicted"/>
<dbReference type="Gramene" id="Pp3c8_2410V3.2">
    <property type="protein sequence ID" value="Pp3c8_2410V3.2"/>
    <property type="gene ID" value="Pp3c8_2410"/>
</dbReference>
<keyword evidence="5" id="KW-1185">Reference proteome</keyword>
<evidence type="ECO:0000313" key="5">
    <source>
        <dbReference type="Proteomes" id="UP000006727"/>
    </source>
</evidence>
<evidence type="ECO:0000313" key="4">
    <source>
        <dbReference type="EnsemblPlants" id="Pp3c8_2410V3.1"/>
    </source>
</evidence>
<dbReference type="Proteomes" id="UP000006727">
    <property type="component" value="Chromosome 8"/>
</dbReference>
<name>A0A2K1K5U7_PHYPA</name>
<dbReference type="RefSeq" id="XP_024382079.1">
    <property type="nucleotide sequence ID" value="XM_024526311.2"/>
</dbReference>
<dbReference type="EnsemblPlants" id="Pp3c8_2410V3.2">
    <property type="protein sequence ID" value="Pp3c8_2410V3.2"/>
    <property type="gene ID" value="Pp3c8_2410"/>
</dbReference>
<sequence length="128" mass="14222">MAQPGSEGYYGTFQNQQGMPQPVPPTQAPNYYPSVPGYPVGSAAEENRYRRTDDSDRLPFCGLGFGWFLFLLGFIIASVPWYVGAFIFFCLNYDHREETGLMACTIAALVFMIFGGTQVATHNLGIFQ</sequence>
<dbReference type="FunCoup" id="A0A2K1K5U7">
    <property type="interactions" value="2567"/>
</dbReference>
<reference evidence="3 5" key="1">
    <citation type="journal article" date="2008" name="Science">
        <title>The Physcomitrella genome reveals evolutionary insights into the conquest of land by plants.</title>
        <authorList>
            <person name="Rensing S."/>
            <person name="Lang D."/>
            <person name="Zimmer A."/>
            <person name="Terry A."/>
            <person name="Salamov A."/>
            <person name="Shapiro H."/>
            <person name="Nishiyama T."/>
            <person name="Perroud P.-F."/>
            <person name="Lindquist E."/>
            <person name="Kamisugi Y."/>
            <person name="Tanahashi T."/>
            <person name="Sakakibara K."/>
            <person name="Fujita T."/>
            <person name="Oishi K."/>
            <person name="Shin-I T."/>
            <person name="Kuroki Y."/>
            <person name="Toyoda A."/>
            <person name="Suzuki Y."/>
            <person name="Hashimoto A."/>
            <person name="Yamaguchi K."/>
            <person name="Sugano A."/>
            <person name="Kohara Y."/>
            <person name="Fujiyama A."/>
            <person name="Anterola A."/>
            <person name="Aoki S."/>
            <person name="Ashton N."/>
            <person name="Barbazuk W.B."/>
            <person name="Barker E."/>
            <person name="Bennetzen J."/>
            <person name="Bezanilla M."/>
            <person name="Blankenship R."/>
            <person name="Cho S.H."/>
            <person name="Dutcher S."/>
            <person name="Estelle M."/>
            <person name="Fawcett J.A."/>
            <person name="Gundlach H."/>
            <person name="Hanada K."/>
            <person name="Heyl A."/>
            <person name="Hicks K.A."/>
            <person name="Hugh J."/>
            <person name="Lohr M."/>
            <person name="Mayer K."/>
            <person name="Melkozernov A."/>
            <person name="Murata T."/>
            <person name="Nelson D."/>
            <person name="Pils B."/>
            <person name="Prigge M."/>
            <person name="Reiss B."/>
            <person name="Renner T."/>
            <person name="Rombauts S."/>
            <person name="Rushton P."/>
            <person name="Sanderfoot A."/>
            <person name="Schween G."/>
            <person name="Shiu S.-H."/>
            <person name="Stueber K."/>
            <person name="Theodoulou F.L."/>
            <person name="Tu H."/>
            <person name="Van de Peer Y."/>
            <person name="Verrier P.J."/>
            <person name="Waters E."/>
            <person name="Wood A."/>
            <person name="Yang L."/>
            <person name="Cove D."/>
            <person name="Cuming A."/>
            <person name="Hasebe M."/>
            <person name="Lucas S."/>
            <person name="Mishler D.B."/>
            <person name="Reski R."/>
            <person name="Grigoriev I."/>
            <person name="Quatrano R.S."/>
            <person name="Boore J.L."/>
        </authorList>
    </citation>
    <scope>NUCLEOTIDE SEQUENCE [LARGE SCALE GENOMIC DNA]</scope>
    <source>
        <strain evidence="4 5">cv. Gransden 2004</strain>
    </source>
</reference>
<dbReference type="KEGG" id="ppp:112285460"/>
<dbReference type="Gramene" id="Pp3c8_2410V3.1">
    <property type="protein sequence ID" value="Pp3c8_2410V3.1"/>
    <property type="gene ID" value="Pp3c8_2410"/>
</dbReference>
<dbReference type="AlphaFoldDB" id="A0A2K1K5U7"/>
<dbReference type="OrthoDB" id="1304551at2759"/>
<dbReference type="GeneID" id="112285460"/>
<evidence type="ECO:0008006" key="6">
    <source>
        <dbReference type="Google" id="ProtNLM"/>
    </source>
</evidence>
<keyword evidence="2" id="KW-1133">Transmembrane helix</keyword>
<accession>A0A2K1K5U7</accession>